<dbReference type="EMBL" id="LXWW01000336">
    <property type="protein sequence ID" value="OAO13702.1"/>
    <property type="molecule type" value="Genomic_DNA"/>
</dbReference>
<dbReference type="AlphaFoldDB" id="A0A196SC57"/>
<reference evidence="2 3" key="1">
    <citation type="submission" date="2016-05" db="EMBL/GenBank/DDBJ databases">
        <title>Nuclear genome of Blastocystis sp. subtype 1 NandII.</title>
        <authorList>
            <person name="Gentekaki E."/>
            <person name="Curtis B."/>
            <person name="Stairs C."/>
            <person name="Eme L."/>
            <person name="Herman E."/>
            <person name="Klimes V."/>
            <person name="Arias M.C."/>
            <person name="Elias M."/>
            <person name="Hilliou F."/>
            <person name="Klute M."/>
            <person name="Malik S.-B."/>
            <person name="Pightling A."/>
            <person name="Rachubinski R."/>
            <person name="Salas D."/>
            <person name="Schlacht A."/>
            <person name="Suga H."/>
            <person name="Archibald J."/>
            <person name="Ball S.G."/>
            <person name="Clark G."/>
            <person name="Dacks J."/>
            <person name="Van Der Giezen M."/>
            <person name="Tsaousis A."/>
            <person name="Roger A."/>
        </authorList>
    </citation>
    <scope>NUCLEOTIDE SEQUENCE [LARGE SCALE GENOMIC DNA]</scope>
    <source>
        <strain evidence="3">ATCC 50177 / NandII</strain>
    </source>
</reference>
<sequence length="179" mass="20578">MPSPLTDIAGLDREASVDLMAMLKIMQKKAKNQVVLRNRSSDLKKRESIINYMLELTEQFSLHLSTCFVAISFYDRVFHEFSTDVKTQGKVGIVCLLVAAKYEEKEVNTPSFSFFCNQSYSLFKTVEEISLFEINVVEALHWRLDTVTCSHFIDMLTSLSVLFNDDTYLNRPVSRVARK</sequence>
<dbReference type="Proteomes" id="UP000078348">
    <property type="component" value="Unassembled WGS sequence"/>
</dbReference>
<dbReference type="Gene3D" id="1.10.472.10">
    <property type="entry name" value="Cyclin-like"/>
    <property type="match status" value="2"/>
</dbReference>
<dbReference type="PANTHER" id="PTHR10177">
    <property type="entry name" value="CYCLINS"/>
    <property type="match status" value="1"/>
</dbReference>
<organism evidence="2 3">
    <name type="scientific">Blastocystis sp. subtype 1 (strain ATCC 50177 / NandII)</name>
    <dbReference type="NCBI Taxonomy" id="478820"/>
    <lineage>
        <taxon>Eukaryota</taxon>
        <taxon>Sar</taxon>
        <taxon>Stramenopiles</taxon>
        <taxon>Bigyra</taxon>
        <taxon>Opalozoa</taxon>
        <taxon>Opalinata</taxon>
        <taxon>Blastocystidae</taxon>
        <taxon>Blastocystis</taxon>
    </lineage>
</organism>
<dbReference type="OrthoDB" id="5590282at2759"/>
<accession>A0A196SC57</accession>
<name>A0A196SC57_BLAHN</name>
<dbReference type="Pfam" id="PF00134">
    <property type="entry name" value="Cyclin_N"/>
    <property type="match status" value="1"/>
</dbReference>
<evidence type="ECO:0000313" key="3">
    <source>
        <dbReference type="Proteomes" id="UP000078348"/>
    </source>
</evidence>
<protein>
    <submittedName>
        <fullName evidence="2">Cyclin a2</fullName>
    </submittedName>
</protein>
<dbReference type="STRING" id="478820.A0A196SC57"/>
<evidence type="ECO:0000259" key="1">
    <source>
        <dbReference type="Pfam" id="PF00134"/>
    </source>
</evidence>
<dbReference type="InterPro" id="IPR036915">
    <property type="entry name" value="Cyclin-like_sf"/>
</dbReference>
<proteinExistence type="predicted"/>
<gene>
    <name evidence="2" type="ORF">AV274_4577</name>
</gene>
<evidence type="ECO:0000313" key="2">
    <source>
        <dbReference type="EMBL" id="OAO13702.1"/>
    </source>
</evidence>
<dbReference type="InterPro" id="IPR006671">
    <property type="entry name" value="Cyclin_N"/>
</dbReference>
<comment type="caution">
    <text evidence="2">The sequence shown here is derived from an EMBL/GenBank/DDBJ whole genome shotgun (WGS) entry which is preliminary data.</text>
</comment>
<dbReference type="InterPro" id="IPR039361">
    <property type="entry name" value="Cyclin"/>
</dbReference>
<dbReference type="SUPFAM" id="SSF47954">
    <property type="entry name" value="Cyclin-like"/>
    <property type="match status" value="1"/>
</dbReference>
<keyword evidence="3" id="KW-1185">Reference proteome</keyword>
<feature type="domain" description="Cyclin N-terminal" evidence="1">
    <location>
        <begin position="28"/>
        <end position="144"/>
    </location>
</feature>